<dbReference type="Pfam" id="PF08479">
    <property type="entry name" value="POTRA_2"/>
    <property type="match status" value="1"/>
</dbReference>
<feature type="signal peptide" evidence="5">
    <location>
        <begin position="1"/>
        <end position="21"/>
    </location>
</feature>
<dbReference type="Pfam" id="PF03865">
    <property type="entry name" value="ShlB"/>
    <property type="match status" value="1"/>
</dbReference>
<keyword evidence="1" id="KW-0472">Membrane</keyword>
<keyword evidence="2" id="KW-0812">Transmembrane</keyword>
<protein>
    <submittedName>
        <fullName evidence="8">ShlB/FhaC/HecB family hemolysin secretion/activation protein</fullName>
    </submittedName>
</protein>
<dbReference type="Proteomes" id="UP000266693">
    <property type="component" value="Unassembled WGS sequence"/>
</dbReference>
<evidence type="ECO:0000256" key="1">
    <source>
        <dbReference type="ARBA" id="ARBA00022452"/>
    </source>
</evidence>
<dbReference type="EMBL" id="QWLV01000009">
    <property type="protein sequence ID" value="RHW16459.1"/>
    <property type="molecule type" value="Genomic_DNA"/>
</dbReference>
<keyword evidence="3" id="KW-0998">Cell outer membrane</keyword>
<evidence type="ECO:0000256" key="5">
    <source>
        <dbReference type="SAM" id="SignalP"/>
    </source>
</evidence>
<evidence type="ECO:0000313" key="8">
    <source>
        <dbReference type="EMBL" id="RHW16459.1"/>
    </source>
</evidence>
<keyword evidence="9" id="KW-1185">Reference proteome</keyword>
<sequence length="549" mass="58075">MPFSMRSAAIAIIFLAAGAPAVGQSTLDRVDPSKVERYEDREHTPAPADGLIATPAPDRAPTPDTATVRIGGVHVAGLVALRQADFADIVDGYLGKTATNEELAALADQIADRARDKGYVLASARIDPQPLKAGILEIVLDEGVVDEVRVEGTSSAAVRRALSPLASGSPVRMADLERRLLLAGDIAGVRMGKSRVIQSNGRKILVVEASHHPITGWGGVDNDGTSTLGPVAVNLTVDVNGVATGADSLRLTAYNTLFEPQELGFVRAQYSSRIHSSGTEVSLTGSWSRSEPGAYLSPAEIVGKSWFGSIGAAQPLLRRRSASLWLNASLDVRDVRQRKADIPVRRDRLTVLRASVYANIAVFGGRLRSNIAVSQGIDAFDATRPGDPLASRFDAGARFTAATVWADWTSRRYGDFSLNAAVLGQVADGPLLLTEELGLGGSRLLRAYDYSERSGDRGAIGSVEVRYDMDGVIARNRGAQAYIFADGGSVSNSGHGFGGGSLASAGGGIRAGILPFTDAGVEIAIPLSGKRYDSGNEHPRFRFSITRRF</sequence>
<evidence type="ECO:0000259" key="6">
    <source>
        <dbReference type="Pfam" id="PF03865"/>
    </source>
</evidence>
<evidence type="ECO:0000256" key="4">
    <source>
        <dbReference type="SAM" id="MobiDB-lite"/>
    </source>
</evidence>
<feature type="domain" description="Polypeptide-transport-associated ShlB-type" evidence="7">
    <location>
        <begin position="69"/>
        <end position="143"/>
    </location>
</feature>
<comment type="caution">
    <text evidence="8">The sequence shown here is derived from an EMBL/GenBank/DDBJ whole genome shotgun (WGS) entry which is preliminary data.</text>
</comment>
<dbReference type="AlphaFoldDB" id="A0A396RK94"/>
<evidence type="ECO:0000313" key="9">
    <source>
        <dbReference type="Proteomes" id="UP000266693"/>
    </source>
</evidence>
<gene>
    <name evidence="8" type="ORF">D1610_15255</name>
</gene>
<dbReference type="PANTHER" id="PTHR34597:SF6">
    <property type="entry name" value="BLR6126 PROTEIN"/>
    <property type="match status" value="1"/>
</dbReference>
<keyword evidence="1" id="KW-1134">Transmembrane beta strand</keyword>
<dbReference type="GO" id="GO:0008320">
    <property type="term" value="F:protein transmembrane transporter activity"/>
    <property type="evidence" value="ECO:0007669"/>
    <property type="project" value="TreeGrafter"/>
</dbReference>
<dbReference type="InterPro" id="IPR051544">
    <property type="entry name" value="TPS_OM_transporter"/>
</dbReference>
<dbReference type="OrthoDB" id="7209508at2"/>
<feature type="domain" description="Haemolysin activator HlyB C-terminal" evidence="6">
    <location>
        <begin position="204"/>
        <end position="510"/>
    </location>
</feature>
<dbReference type="InterPro" id="IPR013686">
    <property type="entry name" value="Polypept-transport_assoc_ShlB"/>
</dbReference>
<keyword evidence="5" id="KW-0732">Signal</keyword>
<dbReference type="GO" id="GO:0098046">
    <property type="term" value="C:type V protein secretion system complex"/>
    <property type="evidence" value="ECO:0007669"/>
    <property type="project" value="TreeGrafter"/>
</dbReference>
<dbReference type="Gene3D" id="3.10.20.310">
    <property type="entry name" value="membrane protein fhac"/>
    <property type="match status" value="1"/>
</dbReference>
<name>A0A396RK94_9SPHN</name>
<feature type="region of interest" description="Disordered" evidence="4">
    <location>
        <begin position="38"/>
        <end position="62"/>
    </location>
</feature>
<organism evidence="8 9">
    <name type="scientific">Sphingomonas gilva</name>
    <dbReference type="NCBI Taxonomy" id="2305907"/>
    <lineage>
        <taxon>Bacteria</taxon>
        <taxon>Pseudomonadati</taxon>
        <taxon>Pseudomonadota</taxon>
        <taxon>Alphaproteobacteria</taxon>
        <taxon>Sphingomonadales</taxon>
        <taxon>Sphingomonadaceae</taxon>
        <taxon>Sphingomonas</taxon>
    </lineage>
</organism>
<evidence type="ECO:0000256" key="2">
    <source>
        <dbReference type="ARBA" id="ARBA00022692"/>
    </source>
</evidence>
<proteinExistence type="predicted"/>
<evidence type="ECO:0000256" key="3">
    <source>
        <dbReference type="ARBA" id="ARBA00023237"/>
    </source>
</evidence>
<reference evidence="8 9" key="1">
    <citation type="submission" date="2018-08" db="EMBL/GenBank/DDBJ databases">
        <title>The multiple taxonomic identification of Sphingomonas gilva.</title>
        <authorList>
            <person name="Zhu D."/>
            <person name="Zheng S."/>
        </authorList>
    </citation>
    <scope>NUCLEOTIDE SEQUENCE [LARGE SCALE GENOMIC DNA]</scope>
    <source>
        <strain evidence="8 9">ZDH117</strain>
    </source>
</reference>
<feature type="chain" id="PRO_5017477434" evidence="5">
    <location>
        <begin position="22"/>
        <end position="549"/>
    </location>
</feature>
<evidence type="ECO:0000259" key="7">
    <source>
        <dbReference type="Pfam" id="PF08479"/>
    </source>
</evidence>
<dbReference type="InterPro" id="IPR005565">
    <property type="entry name" value="Hemolysn_activator_HlyB_C"/>
</dbReference>
<dbReference type="RefSeq" id="WP_118865065.1">
    <property type="nucleotide sequence ID" value="NZ_QWLV01000009.1"/>
</dbReference>
<accession>A0A396RK94</accession>
<dbReference type="PANTHER" id="PTHR34597">
    <property type="entry name" value="SLR1661 PROTEIN"/>
    <property type="match status" value="1"/>
</dbReference>
<dbReference type="GO" id="GO:0046819">
    <property type="term" value="P:protein secretion by the type V secretion system"/>
    <property type="evidence" value="ECO:0007669"/>
    <property type="project" value="TreeGrafter"/>
</dbReference>
<dbReference type="Gene3D" id="2.40.160.50">
    <property type="entry name" value="membrane protein fhac: a member of the omp85/tpsb transporter family"/>
    <property type="match status" value="1"/>
</dbReference>
<feature type="compositionally biased region" description="Low complexity" evidence="4">
    <location>
        <begin position="53"/>
        <end position="62"/>
    </location>
</feature>